<evidence type="ECO:0000313" key="3">
    <source>
        <dbReference type="EMBL" id="THV46385.1"/>
    </source>
</evidence>
<reference evidence="3 4" key="1">
    <citation type="submission" date="2017-12" db="EMBL/GenBank/DDBJ databases">
        <title>Comparative genomics of Botrytis spp.</title>
        <authorList>
            <person name="Valero-Jimenez C.A."/>
            <person name="Tapia P."/>
            <person name="Veloso J."/>
            <person name="Silva-Moreno E."/>
            <person name="Staats M."/>
            <person name="Valdes J.H."/>
            <person name="Van Kan J.A.L."/>
        </authorList>
    </citation>
    <scope>NUCLEOTIDE SEQUENCE [LARGE SCALE GENOMIC DNA]</scope>
    <source>
        <strain evidence="3 4">MUCL435</strain>
    </source>
</reference>
<feature type="region of interest" description="Disordered" evidence="1">
    <location>
        <begin position="357"/>
        <end position="407"/>
    </location>
</feature>
<dbReference type="PANTHER" id="PTHR24148">
    <property type="entry name" value="ANKYRIN REPEAT DOMAIN-CONTAINING PROTEIN 39 HOMOLOG-RELATED"/>
    <property type="match status" value="1"/>
</dbReference>
<proteinExistence type="predicted"/>
<evidence type="ECO:0000256" key="1">
    <source>
        <dbReference type="SAM" id="MobiDB-lite"/>
    </source>
</evidence>
<dbReference type="PANTHER" id="PTHR24148:SF64">
    <property type="entry name" value="HETEROKARYON INCOMPATIBILITY DOMAIN-CONTAINING PROTEIN"/>
    <property type="match status" value="1"/>
</dbReference>
<protein>
    <recommendedName>
        <fullName evidence="2">Heterokaryon incompatibility domain-containing protein</fullName>
    </recommendedName>
</protein>
<dbReference type="OrthoDB" id="2157530at2759"/>
<feature type="domain" description="Heterokaryon incompatibility" evidence="2">
    <location>
        <begin position="55"/>
        <end position="196"/>
    </location>
</feature>
<sequence>MAEEQTFSTFEYEPLDLDKPAAIRIFILSGGSGDSPINSSILHVDLKDPSGAIRYEALSYEWKVASSDDPIILVDGCEFRIRKNLYDALIQLRFVDKDRYIWIDALCINQSDHLERNRQVHIMKTIYKRAQRVILWLGLAKDDSDLAIEILKTMESARVGERQIAESRHQNRKNWRAALLALCQRSYWHRVWMMQEICLGREYLVCCGSRNVPGDIFDKGLKNLARSRDHGDAWNDKVKEILAVRHITMFRYWAQRGQLFRLGQCMDICLDSFIATEPRDFVYGIRGLVSDCGNDELVPDYQKSLKQVFFDAVPILKRSSNSSAQVISKLAKKLNLTEDEDVQLCLLEMMDSNSEFDKVQRTTQDEYPGGMRKRLQRRNRRSTGNGEGGKGDYDWQLGIDESQFPDL</sequence>
<accession>A0A4S8QSM5</accession>
<dbReference type="AlphaFoldDB" id="A0A4S8QSM5"/>
<dbReference type="EMBL" id="PQXL01000390">
    <property type="protein sequence ID" value="THV46385.1"/>
    <property type="molecule type" value="Genomic_DNA"/>
</dbReference>
<dbReference type="Pfam" id="PF06985">
    <property type="entry name" value="HET"/>
    <property type="match status" value="1"/>
</dbReference>
<comment type="caution">
    <text evidence="3">The sequence shown here is derived from an EMBL/GenBank/DDBJ whole genome shotgun (WGS) entry which is preliminary data.</text>
</comment>
<feature type="compositionally biased region" description="Basic residues" evidence="1">
    <location>
        <begin position="371"/>
        <end position="381"/>
    </location>
</feature>
<evidence type="ECO:0000259" key="2">
    <source>
        <dbReference type="Pfam" id="PF06985"/>
    </source>
</evidence>
<dbReference type="Proteomes" id="UP000308671">
    <property type="component" value="Unassembled WGS sequence"/>
</dbReference>
<dbReference type="InterPro" id="IPR010730">
    <property type="entry name" value="HET"/>
</dbReference>
<organism evidence="3 4">
    <name type="scientific">Botrytis galanthina</name>
    <dbReference type="NCBI Taxonomy" id="278940"/>
    <lineage>
        <taxon>Eukaryota</taxon>
        <taxon>Fungi</taxon>
        <taxon>Dikarya</taxon>
        <taxon>Ascomycota</taxon>
        <taxon>Pezizomycotina</taxon>
        <taxon>Leotiomycetes</taxon>
        <taxon>Helotiales</taxon>
        <taxon>Sclerotiniaceae</taxon>
        <taxon>Botrytis</taxon>
    </lineage>
</organism>
<keyword evidence="4" id="KW-1185">Reference proteome</keyword>
<evidence type="ECO:0000313" key="4">
    <source>
        <dbReference type="Proteomes" id="UP000308671"/>
    </source>
</evidence>
<name>A0A4S8QSM5_9HELO</name>
<gene>
    <name evidence="3" type="ORF">BGAL_0390g00020</name>
</gene>
<dbReference type="InterPro" id="IPR052895">
    <property type="entry name" value="HetReg/Transcr_Mod"/>
</dbReference>